<name>A0A914BAF2_PATMI</name>
<evidence type="ECO:0000313" key="3">
    <source>
        <dbReference type="Proteomes" id="UP000887568"/>
    </source>
</evidence>
<keyword evidence="1" id="KW-0812">Transmembrane</keyword>
<dbReference type="PANTHER" id="PTHR22168">
    <property type="entry name" value="TMEM26 PROTEIN"/>
    <property type="match status" value="1"/>
</dbReference>
<dbReference type="EnsemblMetazoa" id="XM_038217056.1">
    <property type="protein sequence ID" value="XP_038072984.1"/>
    <property type="gene ID" value="LOC119741305"/>
</dbReference>
<feature type="transmembrane region" description="Helical" evidence="1">
    <location>
        <begin position="200"/>
        <end position="221"/>
    </location>
</feature>
<dbReference type="OMA" id="EVCCATD"/>
<dbReference type="Proteomes" id="UP000887568">
    <property type="component" value="Unplaced"/>
</dbReference>
<proteinExistence type="predicted"/>
<evidence type="ECO:0000256" key="1">
    <source>
        <dbReference type="SAM" id="Phobius"/>
    </source>
</evidence>
<feature type="transmembrane region" description="Helical" evidence="1">
    <location>
        <begin position="83"/>
        <end position="99"/>
    </location>
</feature>
<keyword evidence="1" id="KW-0472">Membrane</keyword>
<dbReference type="PANTHER" id="PTHR22168:SF7">
    <property type="entry name" value="TRANSMEMBRANE PROTEIN 26-LIKE"/>
    <property type="match status" value="1"/>
</dbReference>
<sequence length="342" mass="39308">MAPKDPMSIIIFSPTIALYIICTAVCIWWMQLTLYRQRKDFAENGSDYNVSTDPDIVKIPLLPSVQIEFLLQLKCTLPQWCDILLQLMMFILIIGRWLLPKGKLSRDQLSQLLLVQIGIAADILELLSEGFSANLKDIQGAVWVLIVWSWSLPQFTLSLTVMKRKKHKMSKRLVFEDDPSRSLDDKDYHRCREVCCATDMWSILLSLLMQDVPFLVLRLWLIYSSGKSEESLLMSQAFFFSCKNAVVILLQMYRVAVILSENRMKKRAWKLATKKKNKTEIAAALKSNMTVVTETAPEEESTADIGVWYTQQAPCRDSELRVIRRDVGLQTDSMLTLKTDRV</sequence>
<reference evidence="2" key="1">
    <citation type="submission" date="2022-11" db="UniProtKB">
        <authorList>
            <consortium name="EnsemblMetazoa"/>
        </authorList>
    </citation>
    <scope>IDENTIFICATION</scope>
</reference>
<feature type="transmembrane region" description="Helical" evidence="1">
    <location>
        <begin position="140"/>
        <end position="162"/>
    </location>
</feature>
<dbReference type="GeneID" id="119741305"/>
<evidence type="ECO:0000313" key="2">
    <source>
        <dbReference type="EnsemblMetazoa" id="XP_038072984.1"/>
    </source>
</evidence>
<evidence type="ECO:0008006" key="4">
    <source>
        <dbReference type="Google" id="ProtNLM"/>
    </source>
</evidence>
<keyword evidence="3" id="KW-1185">Reference proteome</keyword>
<dbReference type="OrthoDB" id="10042902at2759"/>
<dbReference type="InterPro" id="IPR019169">
    <property type="entry name" value="Transmembrane_26"/>
</dbReference>
<protein>
    <recommendedName>
        <fullName evidence="4">Transmembrane protein 26</fullName>
    </recommendedName>
</protein>
<keyword evidence="1" id="KW-1133">Transmembrane helix</keyword>
<feature type="transmembrane region" description="Helical" evidence="1">
    <location>
        <begin position="7"/>
        <end position="30"/>
    </location>
</feature>
<accession>A0A914BAF2</accession>
<dbReference type="Pfam" id="PF09772">
    <property type="entry name" value="Tmem26"/>
    <property type="match status" value="1"/>
</dbReference>
<dbReference type="AlphaFoldDB" id="A0A914BAF2"/>
<feature type="transmembrane region" description="Helical" evidence="1">
    <location>
        <begin position="233"/>
        <end position="257"/>
    </location>
</feature>
<dbReference type="RefSeq" id="XP_038072984.1">
    <property type="nucleotide sequence ID" value="XM_038217056.1"/>
</dbReference>
<organism evidence="2 3">
    <name type="scientific">Patiria miniata</name>
    <name type="common">Bat star</name>
    <name type="synonym">Asterina miniata</name>
    <dbReference type="NCBI Taxonomy" id="46514"/>
    <lineage>
        <taxon>Eukaryota</taxon>
        <taxon>Metazoa</taxon>
        <taxon>Echinodermata</taxon>
        <taxon>Eleutherozoa</taxon>
        <taxon>Asterozoa</taxon>
        <taxon>Asteroidea</taxon>
        <taxon>Valvatacea</taxon>
        <taxon>Valvatida</taxon>
        <taxon>Asterinidae</taxon>
        <taxon>Patiria</taxon>
    </lineage>
</organism>